<dbReference type="Proteomes" id="UP001465153">
    <property type="component" value="Unassembled WGS sequence"/>
</dbReference>
<dbReference type="InterPro" id="IPR012292">
    <property type="entry name" value="Globin/Proto"/>
</dbReference>
<reference evidence="1 2" key="1">
    <citation type="submission" date="2024-04" db="EMBL/GenBank/DDBJ databases">
        <title>Draft genome sequence of Sessilibacter corallicola NBRC 116591.</title>
        <authorList>
            <person name="Miyakawa T."/>
            <person name="Kusuya Y."/>
            <person name="Miura T."/>
        </authorList>
    </citation>
    <scope>NUCLEOTIDE SEQUENCE [LARGE SCALE GENOMIC DNA]</scope>
    <source>
        <strain evidence="1 2">KU-00831-HH</strain>
    </source>
</reference>
<sequence>MNTQATKPATINYEDIFDASYQRLLGNGSYNVDLIDEFYRLFISKSDVIAQLFAKTNMSAQKTMLHDSLDTLVEFSRTKTITHSLEKLASIHGKSGKNVPLYLFDIWLDSLMEALFAKDRAFNKTEELSWRLVLSPGITYIKYSIGKPA</sequence>
<gene>
    <name evidence="1" type="ORF">NBRC116591_25680</name>
</gene>
<dbReference type="EMBL" id="BAABWN010000008">
    <property type="protein sequence ID" value="GAA6168757.1"/>
    <property type="molecule type" value="Genomic_DNA"/>
</dbReference>
<accession>A0ABQ0AAS6</accession>
<name>A0ABQ0AAS6_9GAMM</name>
<comment type="caution">
    <text evidence="1">The sequence shown here is derived from an EMBL/GenBank/DDBJ whole genome shotgun (WGS) entry which is preliminary data.</text>
</comment>
<evidence type="ECO:0000313" key="1">
    <source>
        <dbReference type="EMBL" id="GAA6168757.1"/>
    </source>
</evidence>
<proteinExistence type="predicted"/>
<keyword evidence="2" id="KW-1185">Reference proteome</keyword>
<organism evidence="1 2">
    <name type="scientific">Sessilibacter corallicola</name>
    <dbReference type="NCBI Taxonomy" id="2904075"/>
    <lineage>
        <taxon>Bacteria</taxon>
        <taxon>Pseudomonadati</taxon>
        <taxon>Pseudomonadota</taxon>
        <taxon>Gammaproteobacteria</taxon>
        <taxon>Cellvibrionales</taxon>
        <taxon>Cellvibrionaceae</taxon>
        <taxon>Sessilibacter</taxon>
    </lineage>
</organism>
<dbReference type="SUPFAM" id="SSF46458">
    <property type="entry name" value="Globin-like"/>
    <property type="match status" value="1"/>
</dbReference>
<protein>
    <recommendedName>
        <fullName evidence="3">Globin</fullName>
    </recommendedName>
</protein>
<evidence type="ECO:0008006" key="3">
    <source>
        <dbReference type="Google" id="ProtNLM"/>
    </source>
</evidence>
<dbReference type="InterPro" id="IPR009050">
    <property type="entry name" value="Globin-like_sf"/>
</dbReference>
<dbReference type="RefSeq" id="WP_233088276.1">
    <property type="nucleotide sequence ID" value="NZ_BAABWN010000008.1"/>
</dbReference>
<dbReference type="Gene3D" id="1.10.490.10">
    <property type="entry name" value="Globins"/>
    <property type="match status" value="1"/>
</dbReference>
<evidence type="ECO:0000313" key="2">
    <source>
        <dbReference type="Proteomes" id="UP001465153"/>
    </source>
</evidence>